<organism evidence="1 2">
    <name type="scientific">Actinidia rufa</name>
    <dbReference type="NCBI Taxonomy" id="165716"/>
    <lineage>
        <taxon>Eukaryota</taxon>
        <taxon>Viridiplantae</taxon>
        <taxon>Streptophyta</taxon>
        <taxon>Embryophyta</taxon>
        <taxon>Tracheophyta</taxon>
        <taxon>Spermatophyta</taxon>
        <taxon>Magnoliopsida</taxon>
        <taxon>eudicotyledons</taxon>
        <taxon>Gunneridae</taxon>
        <taxon>Pentapetalae</taxon>
        <taxon>asterids</taxon>
        <taxon>Ericales</taxon>
        <taxon>Actinidiaceae</taxon>
        <taxon>Actinidia</taxon>
    </lineage>
</organism>
<dbReference type="AlphaFoldDB" id="A0A7J0H807"/>
<gene>
    <name evidence="1" type="ORF">Acr_27g0009860</name>
</gene>
<protein>
    <submittedName>
        <fullName evidence="1">Uncharacterized protein</fullName>
    </submittedName>
</protein>
<comment type="caution">
    <text evidence="1">The sequence shown here is derived from an EMBL/GenBank/DDBJ whole genome shotgun (WGS) entry which is preliminary data.</text>
</comment>
<evidence type="ECO:0000313" key="2">
    <source>
        <dbReference type="Proteomes" id="UP000585474"/>
    </source>
</evidence>
<accession>A0A7J0H807</accession>
<dbReference type="Proteomes" id="UP000585474">
    <property type="component" value="Unassembled WGS sequence"/>
</dbReference>
<sequence length="84" mass="9516">MPNGDSTVIVGELVKMKSQVYPILKVTGEINQFGIGDVRTYGGRGRHFRKSELSEDRMRYGDMTSRRHAHLRSSAGKDFVRLCD</sequence>
<dbReference type="EMBL" id="BJWL01000027">
    <property type="protein sequence ID" value="GFZ19247.1"/>
    <property type="molecule type" value="Genomic_DNA"/>
</dbReference>
<reference evidence="1 2" key="1">
    <citation type="submission" date="2019-07" db="EMBL/GenBank/DDBJ databases">
        <title>De Novo Assembly of kiwifruit Actinidia rufa.</title>
        <authorList>
            <person name="Sugita-Konishi S."/>
            <person name="Sato K."/>
            <person name="Mori E."/>
            <person name="Abe Y."/>
            <person name="Kisaki G."/>
            <person name="Hamano K."/>
            <person name="Suezawa K."/>
            <person name="Otani M."/>
            <person name="Fukuda T."/>
            <person name="Manabe T."/>
            <person name="Gomi K."/>
            <person name="Tabuchi M."/>
            <person name="Akimitsu K."/>
            <person name="Kataoka I."/>
        </authorList>
    </citation>
    <scope>NUCLEOTIDE SEQUENCE [LARGE SCALE GENOMIC DNA]</scope>
    <source>
        <strain evidence="2">cv. Fuchu</strain>
    </source>
</reference>
<proteinExistence type="predicted"/>
<name>A0A7J0H807_9ERIC</name>
<evidence type="ECO:0000313" key="1">
    <source>
        <dbReference type="EMBL" id="GFZ19247.1"/>
    </source>
</evidence>
<keyword evidence="2" id="KW-1185">Reference proteome</keyword>